<dbReference type="RefSeq" id="YP_009296215.1">
    <property type="nucleotide sequence ID" value="NC_031170.1"/>
</dbReference>
<gene>
    <name evidence="1" type="primary">orf138</name>
    <name evidence="1" type="ORF">Sebd_063</name>
</gene>
<evidence type="ECO:0008006" key="2">
    <source>
        <dbReference type="Google" id="ProtNLM"/>
    </source>
</evidence>
<reference evidence="1" key="1">
    <citation type="journal article" date="2016" name="BMC Biol.">
        <title>Parallel evolution of highly conserved plastid genome architecture in red seaweeds and seed plants.</title>
        <authorList>
            <person name="Lee J."/>
            <person name="Cho C.H."/>
            <person name="Park S.I."/>
            <person name="Choi J.W."/>
            <person name="Song H.S."/>
            <person name="West J.A."/>
            <person name="Bhattacharya D."/>
            <person name="Yoon H.S."/>
        </authorList>
    </citation>
    <scope>NUCLEOTIDE SEQUENCE</scope>
</reference>
<sequence>MVLTDGPFSVVDIDSYQSYEPLDVNLLNMLGKGVYVEISPSGQGLHMIYQGTWNRERSKGTTSIIVDGMEMTCEVYSGKDVRFITLTGHKFIQENEADGWPLAKSSEIASQLKILQEIFLMKMIIVIVFHIIPRIPCK</sequence>
<dbReference type="GeneID" id="29072521"/>
<evidence type="ECO:0000313" key="1">
    <source>
        <dbReference type="EMBL" id="AOM65150.1"/>
    </source>
</evidence>
<keyword evidence="1" id="KW-0934">Plastid</keyword>
<proteinExistence type="predicted"/>
<dbReference type="EMBL" id="KX284713">
    <property type="protein sequence ID" value="AOM65150.1"/>
    <property type="molecule type" value="Genomic_DNA"/>
</dbReference>
<organism evidence="1">
    <name type="scientific">Sebdenia flabellata</name>
    <dbReference type="NCBI Taxonomy" id="42024"/>
    <lineage>
        <taxon>Eukaryota</taxon>
        <taxon>Rhodophyta</taxon>
        <taxon>Florideophyceae</taxon>
        <taxon>Rhodymeniophycidae</taxon>
        <taxon>Sebdeniales</taxon>
        <taxon>Sebdeniaceae</taxon>
        <taxon>Sebdenia</taxon>
    </lineage>
</organism>
<name>A0A1C9C9U0_9FLOR</name>
<dbReference type="AlphaFoldDB" id="A0A1C9C9U0"/>
<accession>A0A1C9C9U0</accession>
<protein>
    <recommendedName>
        <fullName evidence="2">DNA primase/polymerase bifunctional N-terminal domain-containing protein</fullName>
    </recommendedName>
</protein>
<geneLocation type="plastid" evidence="1"/>